<dbReference type="InterPro" id="IPR005182">
    <property type="entry name" value="YdbS-like_PH"/>
</dbReference>
<feature type="transmembrane region" description="Helical" evidence="1">
    <location>
        <begin position="79"/>
        <end position="102"/>
    </location>
</feature>
<proteinExistence type="predicted"/>
<feature type="transmembrane region" description="Helical" evidence="1">
    <location>
        <begin position="181"/>
        <end position="203"/>
    </location>
</feature>
<dbReference type="OrthoDB" id="5793378at2"/>
<dbReference type="Proteomes" id="UP000199496">
    <property type="component" value="Unassembled WGS sequence"/>
</dbReference>
<keyword evidence="1" id="KW-0812">Transmembrane</keyword>
<feature type="domain" description="YdbS-like PH" evidence="2">
    <location>
        <begin position="204"/>
        <end position="275"/>
    </location>
</feature>
<dbReference type="RefSeq" id="WP_143339680.1">
    <property type="nucleotide sequence ID" value="NZ_FOFO01000013.1"/>
</dbReference>
<dbReference type="EMBL" id="FOFO01000013">
    <property type="protein sequence ID" value="SEP98754.1"/>
    <property type="molecule type" value="Genomic_DNA"/>
</dbReference>
<evidence type="ECO:0000313" key="3">
    <source>
        <dbReference type="EMBL" id="SEP98754.1"/>
    </source>
</evidence>
<protein>
    <submittedName>
        <fullName evidence="3">PH domain-containing protein</fullName>
    </submittedName>
</protein>
<dbReference type="PANTHER" id="PTHR37938:SF1">
    <property type="entry name" value="BLL0215 PROTEIN"/>
    <property type="match status" value="1"/>
</dbReference>
<evidence type="ECO:0000256" key="1">
    <source>
        <dbReference type="SAM" id="Phobius"/>
    </source>
</evidence>
<organism evidence="3 4">
    <name type="scientific">Ectothiorhodospira magna</name>
    <dbReference type="NCBI Taxonomy" id="867345"/>
    <lineage>
        <taxon>Bacteria</taxon>
        <taxon>Pseudomonadati</taxon>
        <taxon>Pseudomonadota</taxon>
        <taxon>Gammaproteobacteria</taxon>
        <taxon>Chromatiales</taxon>
        <taxon>Ectothiorhodospiraceae</taxon>
        <taxon>Ectothiorhodospira</taxon>
    </lineage>
</organism>
<sequence length="288" mass="31461">MSTTQKDTTPPPRWIPITLALTSLASLLGSMILLGQGALISLTLFIILFPVTLINLLVRWWPRHRCERMRNEKRWKRRLNFTAAGVMVAAAINLFAGVNFFGTPLGTTLLVAGTLLLPPAVIMAILSFSLGRADVTRTVLAEDEHLVFQADTHWAIFLPPIQLITLCLLLLMGPFGLGGEVIAAIIYLAVLPGMMARALAIFLNTEVSITDQRMITVTGTLLRRTRVMTLGEIKAAGIYRTFLGRLLGYGKVGIICHNGQSLKLPGIADPETLRDMLDPSGQKVSSSF</sequence>
<reference evidence="3 4" key="1">
    <citation type="submission" date="2016-10" db="EMBL/GenBank/DDBJ databases">
        <authorList>
            <person name="de Groot N.N."/>
        </authorList>
    </citation>
    <scope>NUCLEOTIDE SEQUENCE [LARGE SCALE GENOMIC DNA]</scope>
    <source>
        <strain evidence="3 4">B7-7</strain>
    </source>
</reference>
<gene>
    <name evidence="3" type="ORF">SAMN05421693_11337</name>
</gene>
<keyword evidence="1" id="KW-1133">Transmembrane helix</keyword>
<accession>A0A1H9CC79</accession>
<feature type="transmembrane region" description="Helical" evidence="1">
    <location>
        <begin position="152"/>
        <end position="175"/>
    </location>
</feature>
<feature type="transmembrane region" description="Helical" evidence="1">
    <location>
        <begin position="108"/>
        <end position="131"/>
    </location>
</feature>
<evidence type="ECO:0000313" key="4">
    <source>
        <dbReference type="Proteomes" id="UP000199496"/>
    </source>
</evidence>
<name>A0A1H9CC79_9GAMM</name>
<dbReference type="PANTHER" id="PTHR37938">
    <property type="entry name" value="BLL0215 PROTEIN"/>
    <property type="match status" value="1"/>
</dbReference>
<dbReference type="STRING" id="867345.SAMN05421693_11337"/>
<evidence type="ECO:0000259" key="2">
    <source>
        <dbReference type="Pfam" id="PF03703"/>
    </source>
</evidence>
<feature type="transmembrane region" description="Helical" evidence="1">
    <location>
        <begin position="12"/>
        <end position="33"/>
    </location>
</feature>
<dbReference type="AlphaFoldDB" id="A0A1H9CC79"/>
<keyword evidence="4" id="KW-1185">Reference proteome</keyword>
<feature type="transmembrane region" description="Helical" evidence="1">
    <location>
        <begin position="39"/>
        <end position="58"/>
    </location>
</feature>
<dbReference type="Pfam" id="PF03703">
    <property type="entry name" value="bPH_2"/>
    <property type="match status" value="1"/>
</dbReference>
<keyword evidence="1" id="KW-0472">Membrane</keyword>